<feature type="transmembrane region" description="Helical" evidence="2">
    <location>
        <begin position="357"/>
        <end position="375"/>
    </location>
</feature>
<name>A0AAV1I642_9CHLO</name>
<sequence length="438" mass="47623">MTLSFQPGLGPRGKILDDSNAASVRKRSAPAPSMKAAVPSMHIARLSLKHANLHSEICYTSLRRWQGSDCRSPAVVCSAASPSSGGSLNQPVADDLMSGDVHSNSLGSRSVSAEALTGGGETLDGRLKVGASEAAASRETPLTAWGLLKDTVSILYKSFWPLILIFAATDVTMYALHRVSHRITNQAAMSFLGIDAGNIGHLWYLSNNPAIANFETGYQYLVGVFFLFVFPLNVLLRSFAATLTVLYAWKNAGEPNECPNLQPSIIPPIRSMYKNISCIWPKMRTSLGRVWLVDLLVAVRVLPLQFASLLLVTLPLTMPRLLALQLANPASVVEELEGDEAIARSHELTKLRGVKKALLWPYVGLILALRAVSLGRSPILGALPTHVVKDVPEIPFAIYCSIVFLSVLLSRLQDVLPLAVFMRAHKEDRELKLKEKAA</sequence>
<proteinExistence type="predicted"/>
<evidence type="ECO:0000313" key="3">
    <source>
        <dbReference type="EMBL" id="CAK0782521.1"/>
    </source>
</evidence>
<dbReference type="EMBL" id="CAUYUE010000007">
    <property type="protein sequence ID" value="CAK0782521.1"/>
    <property type="molecule type" value="Genomic_DNA"/>
</dbReference>
<feature type="region of interest" description="Disordered" evidence="1">
    <location>
        <begin position="1"/>
        <end position="36"/>
    </location>
</feature>
<organism evidence="3 4">
    <name type="scientific">Coccomyxa viridis</name>
    <dbReference type="NCBI Taxonomy" id="1274662"/>
    <lineage>
        <taxon>Eukaryota</taxon>
        <taxon>Viridiplantae</taxon>
        <taxon>Chlorophyta</taxon>
        <taxon>core chlorophytes</taxon>
        <taxon>Trebouxiophyceae</taxon>
        <taxon>Trebouxiophyceae incertae sedis</taxon>
        <taxon>Coccomyxaceae</taxon>
        <taxon>Coccomyxa</taxon>
    </lineage>
</organism>
<accession>A0AAV1I642</accession>
<keyword evidence="4" id="KW-1185">Reference proteome</keyword>
<feature type="transmembrane region" description="Helical" evidence="2">
    <location>
        <begin position="158"/>
        <end position="176"/>
    </location>
</feature>
<dbReference type="AlphaFoldDB" id="A0AAV1I642"/>
<feature type="transmembrane region" description="Helical" evidence="2">
    <location>
        <begin position="218"/>
        <end position="236"/>
    </location>
</feature>
<protein>
    <submittedName>
        <fullName evidence="3">Uncharacterized protein</fullName>
    </submittedName>
</protein>
<dbReference type="Proteomes" id="UP001314263">
    <property type="component" value="Unassembled WGS sequence"/>
</dbReference>
<evidence type="ECO:0000256" key="2">
    <source>
        <dbReference type="SAM" id="Phobius"/>
    </source>
</evidence>
<gene>
    <name evidence="3" type="ORF">CVIRNUC_005739</name>
</gene>
<feature type="transmembrane region" description="Helical" evidence="2">
    <location>
        <begin position="188"/>
        <end position="206"/>
    </location>
</feature>
<evidence type="ECO:0000256" key="1">
    <source>
        <dbReference type="SAM" id="MobiDB-lite"/>
    </source>
</evidence>
<evidence type="ECO:0000313" key="4">
    <source>
        <dbReference type="Proteomes" id="UP001314263"/>
    </source>
</evidence>
<keyword evidence="2" id="KW-0812">Transmembrane</keyword>
<comment type="caution">
    <text evidence="3">The sequence shown here is derived from an EMBL/GenBank/DDBJ whole genome shotgun (WGS) entry which is preliminary data.</text>
</comment>
<keyword evidence="2" id="KW-1133">Transmembrane helix</keyword>
<keyword evidence="2" id="KW-0472">Membrane</keyword>
<feature type="transmembrane region" description="Helical" evidence="2">
    <location>
        <begin position="396"/>
        <end position="413"/>
    </location>
</feature>
<reference evidence="3 4" key="1">
    <citation type="submission" date="2023-10" db="EMBL/GenBank/DDBJ databases">
        <authorList>
            <person name="Maclean D."/>
            <person name="Macfadyen A."/>
        </authorList>
    </citation>
    <scope>NUCLEOTIDE SEQUENCE [LARGE SCALE GENOMIC DNA]</scope>
</reference>